<feature type="transmembrane region" description="Helical" evidence="2">
    <location>
        <begin position="497"/>
        <end position="522"/>
    </location>
</feature>
<feature type="compositionally biased region" description="Basic and acidic residues" evidence="1">
    <location>
        <begin position="98"/>
        <end position="125"/>
    </location>
</feature>
<dbReference type="AlphaFoldDB" id="A0ABD3NQ95"/>
<evidence type="ECO:0000313" key="4">
    <source>
        <dbReference type="Proteomes" id="UP001530315"/>
    </source>
</evidence>
<feature type="region of interest" description="Disordered" evidence="1">
    <location>
        <begin position="234"/>
        <end position="379"/>
    </location>
</feature>
<dbReference type="EMBL" id="JALLAZ020001251">
    <property type="protein sequence ID" value="KAL3777962.1"/>
    <property type="molecule type" value="Genomic_DNA"/>
</dbReference>
<comment type="caution">
    <text evidence="3">The sequence shown here is derived from an EMBL/GenBank/DDBJ whole genome shotgun (WGS) entry which is preliminary data.</text>
</comment>
<dbReference type="PANTHER" id="PTHR21650">
    <property type="entry name" value="MEMBRALIN/KINETOCHORE PROTEIN NUF2"/>
    <property type="match status" value="1"/>
</dbReference>
<evidence type="ECO:0000256" key="2">
    <source>
        <dbReference type="SAM" id="Phobius"/>
    </source>
</evidence>
<feature type="compositionally biased region" description="Basic and acidic residues" evidence="1">
    <location>
        <begin position="813"/>
        <end position="828"/>
    </location>
</feature>
<feature type="region of interest" description="Disordered" evidence="1">
    <location>
        <begin position="391"/>
        <end position="484"/>
    </location>
</feature>
<feature type="compositionally biased region" description="Polar residues" evidence="1">
    <location>
        <begin position="249"/>
        <end position="267"/>
    </location>
</feature>
<keyword evidence="4" id="KW-1185">Reference proteome</keyword>
<keyword evidence="2" id="KW-1133">Transmembrane helix</keyword>
<feature type="compositionally biased region" description="Acidic residues" evidence="1">
    <location>
        <begin position="87"/>
        <end position="97"/>
    </location>
</feature>
<protein>
    <submittedName>
        <fullName evidence="3">Uncharacterized protein</fullName>
    </submittedName>
</protein>
<organism evidence="3 4">
    <name type="scientific">Stephanodiscus triporus</name>
    <dbReference type="NCBI Taxonomy" id="2934178"/>
    <lineage>
        <taxon>Eukaryota</taxon>
        <taxon>Sar</taxon>
        <taxon>Stramenopiles</taxon>
        <taxon>Ochrophyta</taxon>
        <taxon>Bacillariophyta</taxon>
        <taxon>Coscinodiscophyceae</taxon>
        <taxon>Thalassiosirophycidae</taxon>
        <taxon>Stephanodiscales</taxon>
        <taxon>Stephanodiscaceae</taxon>
        <taxon>Stephanodiscus</taxon>
    </lineage>
</organism>
<dbReference type="Proteomes" id="UP001530315">
    <property type="component" value="Unassembled WGS sequence"/>
</dbReference>
<feature type="compositionally biased region" description="Polar residues" evidence="1">
    <location>
        <begin position="317"/>
        <end position="327"/>
    </location>
</feature>
<reference evidence="3 4" key="1">
    <citation type="submission" date="2024-10" db="EMBL/GenBank/DDBJ databases">
        <title>Updated reference genomes for cyclostephanoid diatoms.</title>
        <authorList>
            <person name="Roberts W.R."/>
            <person name="Alverson A.J."/>
        </authorList>
    </citation>
    <scope>NUCLEOTIDE SEQUENCE [LARGE SCALE GENOMIC DNA]</scope>
    <source>
        <strain evidence="3 4">AJA276-08</strain>
    </source>
</reference>
<feature type="compositionally biased region" description="Low complexity" evidence="1">
    <location>
        <begin position="70"/>
        <end position="86"/>
    </location>
</feature>
<name>A0ABD3NQ95_9STRA</name>
<keyword evidence="2" id="KW-0812">Transmembrane</keyword>
<feature type="transmembrane region" description="Helical" evidence="2">
    <location>
        <begin position="1117"/>
        <end position="1140"/>
    </location>
</feature>
<feature type="region of interest" description="Disordered" evidence="1">
    <location>
        <begin position="749"/>
        <end position="834"/>
    </location>
</feature>
<sequence>MEYDRALYRVYERIMEDLNSSPSPLLLATTTASSSSLAAAASSVSSLLSTMTNDPRSRRRGLRNHRMEEAASVSSSAALPDSAAFADGDDDSNEDEVEGRNSDRSPDYDDGDHDHDDNNYLERTGRGGRRRGRIDGTTLAGRQGLQFSTTMPSMTTLQYLQRRRQHQHLPFLLPIWMARNIDQIIANHRVHHYHHYHHSPMSSSEDSDSNIGSYFVAAARLLWSISSGLAMLGGSSRSRSRGGGLYDSVATSPSARATTQQHQQQYSILYRHHHSLSMSPRGSRSNHRDDSSDNRDLVSPSYYSTVDNNDVEGGRLRTSSLDTTNADDANHHRSPSPSSSEGLRRRSPTRRSGGRGLGNNDGASTAGNPPSTPHLHATMIPNHNSSLLQQQFTSPRVGERGVSSTSSSNNIASNTTPTSGGSGGSNSDGINNDDSDHRGSSSSSEDTDSDDDNTSSSSNDYSDNDRRRGSNNSSHHHDNDLGGGGCSQLNLYGAMRLSLMIAIMHIFVLVALHVTYVGPYAFRGGDYGLRQQQRQMHQRLRQLTVDDDSVVIASNMARQEKRVIVDESIYFDDLKSDNDWDANVEVFTAKATVTANSRKRKTTSTTDMPALVNCISYALYDRPIEDRSKYFEEEDDTAGSSDKRRLSNEEQRKWHHDGYYYDDQLPQSSVGNSVVEVEDDYYYLPRAMAESSIRVMTGSSSSGNNPPYSASAPLLGKDEILQIKVLYGGGCTGKCSRVHKVEYVKEGSDTLLQGGDDDEENNSSTDDQEDKGPAYSSGEQRHAARTSDEGNNASDVSDGQQQQQHVLRGLQRRAREQIDNNDDSEKGDSLSSSSPSYWENVHYRFARDGALLHLDEKTISLHNITFVNVTLTERCLSTGSDDGKLTVVTAAGEFLSQVYGMDSIIINQLMYGIRDTDGSFTSGYVKSMQTQESWGWNKEQLEAFEQNSFMEWATRKLGVLFMSTLAFFLITSVTSLIVRVLTSSGVVLMFPLFTFFRTMGLPGADERILSLSYPWIGTARLAIANQNVHPQEHLVGAHCFKIVLYYVMYEACQAAWSVVLYAKSIPAALPVWIYGFAMIWEYFSMVFVRSALSVHFFPRLTLLYFFCYHVYFYSVPYGYFDVALIPLFFLMMHAMLYTILGLEAPNAARGVVNVECPREVYNRLSWQEPVAALPAEWTMFLPLNSR</sequence>
<feature type="region of interest" description="Disordered" evidence="1">
    <location>
        <begin position="44"/>
        <end position="136"/>
    </location>
</feature>
<feature type="transmembrane region" description="Helical" evidence="2">
    <location>
        <begin position="1054"/>
        <end position="1080"/>
    </location>
</feature>
<feature type="transmembrane region" description="Helical" evidence="2">
    <location>
        <begin position="957"/>
        <end position="978"/>
    </location>
</feature>
<proteinExistence type="predicted"/>
<dbReference type="PANTHER" id="PTHR21650:SF4">
    <property type="entry name" value="MEMBRALIN"/>
    <property type="match status" value="1"/>
</dbReference>
<feature type="transmembrane region" description="Helical" evidence="2">
    <location>
        <begin position="1092"/>
        <end position="1111"/>
    </location>
</feature>
<gene>
    <name evidence="3" type="ORF">ACHAW5_003396</name>
</gene>
<evidence type="ECO:0000313" key="3">
    <source>
        <dbReference type="EMBL" id="KAL3777962.1"/>
    </source>
</evidence>
<feature type="compositionally biased region" description="Polar residues" evidence="1">
    <location>
        <begin position="789"/>
        <end position="799"/>
    </location>
</feature>
<feature type="compositionally biased region" description="Basic and acidic residues" evidence="1">
    <location>
        <begin position="779"/>
        <end position="788"/>
    </location>
</feature>
<feature type="compositionally biased region" description="Acidic residues" evidence="1">
    <location>
        <begin position="755"/>
        <end position="769"/>
    </location>
</feature>
<feature type="compositionally biased region" description="Low complexity" evidence="1">
    <location>
        <begin position="403"/>
        <end position="419"/>
    </location>
</feature>
<accession>A0ABD3NQ95</accession>
<evidence type="ECO:0000256" key="1">
    <source>
        <dbReference type="SAM" id="MobiDB-lite"/>
    </source>
</evidence>
<keyword evidence="2" id="KW-0472">Membrane</keyword>
<feature type="compositionally biased region" description="Basic and acidic residues" evidence="1">
    <location>
        <begin position="286"/>
        <end position="296"/>
    </location>
</feature>